<organism evidence="1 2">
    <name type="scientific">Virgisporangium aurantiacum</name>
    <dbReference type="NCBI Taxonomy" id="175570"/>
    <lineage>
        <taxon>Bacteria</taxon>
        <taxon>Bacillati</taxon>
        <taxon>Actinomycetota</taxon>
        <taxon>Actinomycetes</taxon>
        <taxon>Micromonosporales</taxon>
        <taxon>Micromonosporaceae</taxon>
        <taxon>Virgisporangium</taxon>
    </lineage>
</organism>
<dbReference type="RefSeq" id="WP_203991860.1">
    <property type="nucleotide sequence ID" value="NZ_BOPG01000016.1"/>
</dbReference>
<dbReference type="Proteomes" id="UP000612585">
    <property type="component" value="Unassembled WGS sequence"/>
</dbReference>
<name>A0A8J3Z4S3_9ACTN</name>
<evidence type="ECO:0000313" key="2">
    <source>
        <dbReference type="Proteomes" id="UP000612585"/>
    </source>
</evidence>
<dbReference type="EMBL" id="BOPG01000016">
    <property type="protein sequence ID" value="GIJ55275.1"/>
    <property type="molecule type" value="Genomic_DNA"/>
</dbReference>
<evidence type="ECO:0000313" key="1">
    <source>
        <dbReference type="EMBL" id="GIJ55275.1"/>
    </source>
</evidence>
<proteinExistence type="predicted"/>
<accession>A0A8J3Z4S3</accession>
<gene>
    <name evidence="1" type="ORF">Vau01_027910</name>
</gene>
<comment type="caution">
    <text evidence="1">The sequence shown here is derived from an EMBL/GenBank/DDBJ whole genome shotgun (WGS) entry which is preliminary data.</text>
</comment>
<sequence>MKVKTSLTLDQDLMPVVRHHAARAGVDLSTWVEKAIRDRAAHEDLLAYEEWRASWSQEDKDIEAAFEAADRAEELTA</sequence>
<keyword evidence="2" id="KW-1185">Reference proteome</keyword>
<protein>
    <submittedName>
        <fullName evidence="1">Uncharacterized protein</fullName>
    </submittedName>
</protein>
<reference evidence="1" key="1">
    <citation type="submission" date="2021-01" db="EMBL/GenBank/DDBJ databases">
        <title>Whole genome shotgun sequence of Virgisporangium aurantiacum NBRC 16421.</title>
        <authorList>
            <person name="Komaki H."/>
            <person name="Tamura T."/>
        </authorList>
    </citation>
    <scope>NUCLEOTIDE SEQUENCE</scope>
    <source>
        <strain evidence="1">NBRC 16421</strain>
    </source>
</reference>
<dbReference type="AlphaFoldDB" id="A0A8J3Z4S3"/>